<dbReference type="AlphaFoldDB" id="A0A8D8R420"/>
<proteinExistence type="predicted"/>
<organism evidence="1">
    <name type="scientific">Cacopsylla melanoneura</name>
    <dbReference type="NCBI Taxonomy" id="428564"/>
    <lineage>
        <taxon>Eukaryota</taxon>
        <taxon>Metazoa</taxon>
        <taxon>Ecdysozoa</taxon>
        <taxon>Arthropoda</taxon>
        <taxon>Hexapoda</taxon>
        <taxon>Insecta</taxon>
        <taxon>Pterygota</taxon>
        <taxon>Neoptera</taxon>
        <taxon>Paraneoptera</taxon>
        <taxon>Hemiptera</taxon>
        <taxon>Sternorrhyncha</taxon>
        <taxon>Psylloidea</taxon>
        <taxon>Psyllidae</taxon>
        <taxon>Psyllinae</taxon>
        <taxon>Cacopsylla</taxon>
    </lineage>
</organism>
<reference evidence="1" key="1">
    <citation type="submission" date="2021-05" db="EMBL/GenBank/DDBJ databases">
        <authorList>
            <person name="Alioto T."/>
            <person name="Alioto T."/>
            <person name="Gomez Garrido J."/>
        </authorList>
    </citation>
    <scope>NUCLEOTIDE SEQUENCE</scope>
</reference>
<accession>A0A8D8R420</accession>
<protein>
    <submittedName>
        <fullName evidence="1">Uncharacterized protein</fullName>
    </submittedName>
</protein>
<name>A0A8D8R420_9HEMI</name>
<dbReference type="EMBL" id="HBUF01126590">
    <property type="protein sequence ID" value="CAG6643321.1"/>
    <property type="molecule type" value="Transcribed_RNA"/>
</dbReference>
<sequence>MDGLRSVCPTKKELYYSGFILVLRSASAKAYKSNRKLLQNRNIIFNDTYIIKVGTLSQKHNNSMAYISIHNLLFNGIHIHNLLLAVEYYNMNIQAASIAYSAYQSGLACRSSGFDSLRWHKICHCGWNVGFKGAHSTS</sequence>
<evidence type="ECO:0000313" key="1">
    <source>
        <dbReference type="EMBL" id="CAG6643321.1"/>
    </source>
</evidence>